<evidence type="ECO:0000313" key="2">
    <source>
        <dbReference type="Proteomes" id="UP001055072"/>
    </source>
</evidence>
<reference evidence="1" key="1">
    <citation type="journal article" date="2021" name="Environ. Microbiol.">
        <title>Gene family expansions and transcriptome signatures uncover fungal adaptations to wood decay.</title>
        <authorList>
            <person name="Hage H."/>
            <person name="Miyauchi S."/>
            <person name="Viragh M."/>
            <person name="Drula E."/>
            <person name="Min B."/>
            <person name="Chaduli D."/>
            <person name="Navarro D."/>
            <person name="Favel A."/>
            <person name="Norest M."/>
            <person name="Lesage-Meessen L."/>
            <person name="Balint B."/>
            <person name="Merenyi Z."/>
            <person name="de Eugenio L."/>
            <person name="Morin E."/>
            <person name="Martinez A.T."/>
            <person name="Baldrian P."/>
            <person name="Stursova M."/>
            <person name="Martinez M.J."/>
            <person name="Novotny C."/>
            <person name="Magnuson J.K."/>
            <person name="Spatafora J.W."/>
            <person name="Maurice S."/>
            <person name="Pangilinan J."/>
            <person name="Andreopoulos W."/>
            <person name="LaButti K."/>
            <person name="Hundley H."/>
            <person name="Na H."/>
            <person name="Kuo A."/>
            <person name="Barry K."/>
            <person name="Lipzen A."/>
            <person name="Henrissat B."/>
            <person name="Riley R."/>
            <person name="Ahrendt S."/>
            <person name="Nagy L.G."/>
            <person name="Grigoriev I.V."/>
            <person name="Martin F."/>
            <person name="Rosso M.N."/>
        </authorList>
    </citation>
    <scope>NUCLEOTIDE SEQUENCE</scope>
    <source>
        <strain evidence="1">CBS 384.51</strain>
    </source>
</reference>
<organism evidence="1 2">
    <name type="scientific">Irpex rosettiformis</name>
    <dbReference type="NCBI Taxonomy" id="378272"/>
    <lineage>
        <taxon>Eukaryota</taxon>
        <taxon>Fungi</taxon>
        <taxon>Dikarya</taxon>
        <taxon>Basidiomycota</taxon>
        <taxon>Agaricomycotina</taxon>
        <taxon>Agaricomycetes</taxon>
        <taxon>Polyporales</taxon>
        <taxon>Irpicaceae</taxon>
        <taxon>Irpex</taxon>
    </lineage>
</organism>
<gene>
    <name evidence="1" type="ORF">BDY19DRAFT_881291</name>
</gene>
<evidence type="ECO:0000313" key="1">
    <source>
        <dbReference type="EMBL" id="KAI0093732.1"/>
    </source>
</evidence>
<keyword evidence="2" id="KW-1185">Reference proteome</keyword>
<dbReference type="Proteomes" id="UP001055072">
    <property type="component" value="Unassembled WGS sequence"/>
</dbReference>
<name>A0ACB8UH88_9APHY</name>
<comment type="caution">
    <text evidence="1">The sequence shown here is derived from an EMBL/GenBank/DDBJ whole genome shotgun (WGS) entry which is preliminary data.</text>
</comment>
<accession>A0ACB8UH88</accession>
<proteinExistence type="predicted"/>
<dbReference type="EMBL" id="MU274901">
    <property type="protein sequence ID" value="KAI0093732.1"/>
    <property type="molecule type" value="Genomic_DNA"/>
</dbReference>
<sequence length="399" mass="45348">MLRVAFRLHASRLRPLRCFHFSARRFAQPDVLTSLEASPIVQAVSRRMRRRSELQSQLSETLNSPEDKDRMKQISMLEPLRNAWEEWENTRNLLKETTLLLEDPDPSMRSLAGEEYSELVSKLSTMAQEKFPSLLVPPSETSHLSAMIEIKAGVGGSESALFVSDMIRMYTAVAGHMGWKAVVTGKNENENGGMKDAVLEVKGEKAYDTLRWESGVHRVQRVPATETSGRVHTSTVAVLVLPLEEDSGQEVKDDLFTMDQVRIEVMRSRGAGGQHVNKTESAVRLTHIPTGITVSMQDERSQHQNRRKAFQVLRARLMDRKLSQETVDRRDMRRSLVKSADRSEKVRTYNYTQDRVTDHRLGMSIMNIDSVMDGEALQEFLTELGRKHQEELLEDAALS</sequence>
<protein>
    <submittedName>
        <fullName evidence="1">Peptide chain release factor 1</fullName>
    </submittedName>
</protein>